<dbReference type="Pfam" id="PF03364">
    <property type="entry name" value="Polyketide_cyc"/>
    <property type="match status" value="1"/>
</dbReference>
<keyword evidence="2" id="KW-0472">Membrane</keyword>
<accession>A0ABP9CPM8</accession>
<dbReference type="Gene3D" id="3.20.80.10">
    <property type="entry name" value="Regulatory factor, effector binding domain"/>
    <property type="match status" value="1"/>
</dbReference>
<dbReference type="SMART" id="SM00871">
    <property type="entry name" value="AraC_E_bind"/>
    <property type="match status" value="1"/>
</dbReference>
<organism evidence="4 5">
    <name type="scientific">Litoribaculum gwangyangense</name>
    <dbReference type="NCBI Taxonomy" id="1130722"/>
    <lineage>
        <taxon>Bacteria</taxon>
        <taxon>Pseudomonadati</taxon>
        <taxon>Bacteroidota</taxon>
        <taxon>Flavobacteriia</taxon>
        <taxon>Flavobacteriales</taxon>
        <taxon>Flavobacteriaceae</taxon>
        <taxon>Litoribaculum</taxon>
    </lineage>
</organism>
<evidence type="ECO:0000256" key="2">
    <source>
        <dbReference type="SAM" id="Phobius"/>
    </source>
</evidence>
<dbReference type="InterPro" id="IPR005031">
    <property type="entry name" value="COQ10_START"/>
</dbReference>
<reference evidence="5" key="1">
    <citation type="journal article" date="2019" name="Int. J. Syst. Evol. Microbiol.">
        <title>The Global Catalogue of Microorganisms (GCM) 10K type strain sequencing project: providing services to taxonomists for standard genome sequencing and annotation.</title>
        <authorList>
            <consortium name="The Broad Institute Genomics Platform"/>
            <consortium name="The Broad Institute Genome Sequencing Center for Infectious Disease"/>
            <person name="Wu L."/>
            <person name="Ma J."/>
        </authorList>
    </citation>
    <scope>NUCLEOTIDE SEQUENCE [LARGE SCALE GENOMIC DNA]</scope>
    <source>
        <strain evidence="5">JCM 18325</strain>
    </source>
</reference>
<keyword evidence="5" id="KW-1185">Reference proteome</keyword>
<dbReference type="SUPFAM" id="SSF55136">
    <property type="entry name" value="Probable bacterial effector-binding domain"/>
    <property type="match status" value="1"/>
</dbReference>
<sequence length="344" mass="38905">MKALKYILFLILIAIIGLAIYIAVQPNEFSFNRSKIIKAPVSVVFNKVNDFKNWPDFSPWIEQEPTATLIFGDTTSGTNGNYAWKGDILGEGSMKNLSVVIDQSINQYITFIKPFKSESEINWTFETSEEGTKVTCGMNGKQDFMTKMYTTFAGSIEENTAPDFDRGLYKLDSIIQVDMSRYSIKINGITQHGGGYYLYNTTSCKISELNTKMQEMMTTIINYASEHHIKMAGAPFANYIKWDEENNAVIFSSCLPTTEKVITVPNSDILTGQFLPFNALKTTLKGDYKNLKEAWETAMNYIPENNLEIPNDGPMLEVYSTDPMETPNPADWITEIYIAVKRPQ</sequence>
<dbReference type="InterPro" id="IPR029442">
    <property type="entry name" value="GyrI-like"/>
</dbReference>
<evidence type="ECO:0000313" key="5">
    <source>
        <dbReference type="Proteomes" id="UP001501433"/>
    </source>
</evidence>
<dbReference type="RefSeq" id="WP_345277334.1">
    <property type="nucleotide sequence ID" value="NZ_BAABJW010000004.1"/>
</dbReference>
<evidence type="ECO:0000313" key="4">
    <source>
        <dbReference type="EMBL" id="GAA4815833.1"/>
    </source>
</evidence>
<dbReference type="EMBL" id="BAABJW010000004">
    <property type="protein sequence ID" value="GAA4815833.1"/>
    <property type="molecule type" value="Genomic_DNA"/>
</dbReference>
<dbReference type="Proteomes" id="UP001501433">
    <property type="component" value="Unassembled WGS sequence"/>
</dbReference>
<gene>
    <name evidence="4" type="ORF">GCM10023330_25050</name>
</gene>
<keyword evidence="2" id="KW-0812">Transmembrane</keyword>
<dbReference type="Pfam" id="PF06445">
    <property type="entry name" value="GyrI-like"/>
    <property type="match status" value="1"/>
</dbReference>
<evidence type="ECO:0000259" key="3">
    <source>
        <dbReference type="SMART" id="SM00871"/>
    </source>
</evidence>
<dbReference type="SUPFAM" id="SSF55961">
    <property type="entry name" value="Bet v1-like"/>
    <property type="match status" value="1"/>
</dbReference>
<proteinExistence type="inferred from homology"/>
<comment type="similarity">
    <text evidence="1">Belongs to the ribosome association toxin RatA family.</text>
</comment>
<dbReference type="InterPro" id="IPR010499">
    <property type="entry name" value="AraC_E-bd"/>
</dbReference>
<feature type="domain" description="AraC effector-binding" evidence="3">
    <location>
        <begin position="187"/>
        <end position="341"/>
    </location>
</feature>
<name>A0ABP9CPM8_9FLAO</name>
<dbReference type="InterPro" id="IPR023393">
    <property type="entry name" value="START-like_dom_sf"/>
</dbReference>
<dbReference type="InterPro" id="IPR011256">
    <property type="entry name" value="Reg_factor_effector_dom_sf"/>
</dbReference>
<keyword evidence="2" id="KW-1133">Transmembrane helix</keyword>
<dbReference type="Gene3D" id="3.30.530.20">
    <property type="match status" value="1"/>
</dbReference>
<protein>
    <submittedName>
        <fullName evidence="4">Effector binding domain-containing protein</fullName>
    </submittedName>
</protein>
<dbReference type="CDD" id="cd07818">
    <property type="entry name" value="SRPBCC_1"/>
    <property type="match status" value="1"/>
</dbReference>
<feature type="transmembrane region" description="Helical" evidence="2">
    <location>
        <begin position="6"/>
        <end position="24"/>
    </location>
</feature>
<evidence type="ECO:0000256" key="1">
    <source>
        <dbReference type="ARBA" id="ARBA00008918"/>
    </source>
</evidence>
<comment type="caution">
    <text evidence="4">The sequence shown here is derived from an EMBL/GenBank/DDBJ whole genome shotgun (WGS) entry which is preliminary data.</text>
</comment>